<dbReference type="PANTHER" id="PTHR38454:SF1">
    <property type="entry name" value="INTEGRAL MEMBRANE PROTEIN"/>
    <property type="match status" value="1"/>
</dbReference>
<feature type="region of interest" description="Disordered" evidence="1">
    <location>
        <begin position="709"/>
        <end position="755"/>
    </location>
</feature>
<organism evidence="3 4">
    <name type="scientific">Brachybacterium nesterenkovii</name>
    <dbReference type="NCBI Taxonomy" id="47847"/>
    <lineage>
        <taxon>Bacteria</taxon>
        <taxon>Bacillati</taxon>
        <taxon>Actinomycetota</taxon>
        <taxon>Actinomycetes</taxon>
        <taxon>Micrococcales</taxon>
        <taxon>Dermabacteraceae</taxon>
        <taxon>Brachybacterium</taxon>
    </lineage>
</organism>
<feature type="compositionally biased region" description="Acidic residues" evidence="1">
    <location>
        <begin position="741"/>
        <end position="755"/>
    </location>
</feature>
<feature type="compositionally biased region" description="Basic and acidic residues" evidence="1">
    <location>
        <begin position="730"/>
        <end position="740"/>
    </location>
</feature>
<keyword evidence="2" id="KW-0812">Transmembrane</keyword>
<dbReference type="PANTHER" id="PTHR38454">
    <property type="entry name" value="INTEGRAL MEMBRANE PROTEIN-RELATED"/>
    <property type="match status" value="1"/>
</dbReference>
<feature type="transmembrane region" description="Helical" evidence="2">
    <location>
        <begin position="300"/>
        <end position="319"/>
    </location>
</feature>
<reference evidence="3 4" key="1">
    <citation type="submission" date="2017-02" db="EMBL/GenBank/DDBJ databases">
        <authorList>
            <person name="Peterson S.W."/>
        </authorList>
    </citation>
    <scope>NUCLEOTIDE SEQUENCE [LARGE SCALE GENOMIC DNA]</scope>
    <source>
        <strain evidence="3 4">CIP104813</strain>
    </source>
</reference>
<feature type="transmembrane region" description="Helical" evidence="2">
    <location>
        <begin position="243"/>
        <end position="262"/>
    </location>
</feature>
<evidence type="ECO:0000256" key="1">
    <source>
        <dbReference type="SAM" id="MobiDB-lite"/>
    </source>
</evidence>
<name>A0A1X6WTT6_9MICO</name>
<evidence type="ECO:0000256" key="2">
    <source>
        <dbReference type="SAM" id="Phobius"/>
    </source>
</evidence>
<feature type="transmembrane region" description="Helical" evidence="2">
    <location>
        <begin position="115"/>
        <end position="133"/>
    </location>
</feature>
<feature type="transmembrane region" description="Helical" evidence="2">
    <location>
        <begin position="362"/>
        <end position="381"/>
    </location>
</feature>
<feature type="transmembrane region" description="Helical" evidence="2">
    <location>
        <begin position="274"/>
        <end position="293"/>
    </location>
</feature>
<keyword evidence="4" id="KW-1185">Reference proteome</keyword>
<gene>
    <name evidence="3" type="ORF">FM110_01880</name>
</gene>
<dbReference type="Proteomes" id="UP000195981">
    <property type="component" value="Unassembled WGS sequence"/>
</dbReference>
<keyword evidence="2" id="KW-0472">Membrane</keyword>
<feature type="transmembrane region" description="Helical" evidence="2">
    <location>
        <begin position="417"/>
        <end position="436"/>
    </location>
</feature>
<evidence type="ECO:0008006" key="5">
    <source>
        <dbReference type="Google" id="ProtNLM"/>
    </source>
</evidence>
<feature type="transmembrane region" description="Helical" evidence="2">
    <location>
        <begin position="387"/>
        <end position="405"/>
    </location>
</feature>
<protein>
    <recommendedName>
        <fullName evidence="5">Integral membrane protein</fullName>
    </recommendedName>
</protein>
<feature type="transmembrane region" description="Helical" evidence="2">
    <location>
        <begin position="85"/>
        <end position="108"/>
    </location>
</feature>
<feature type="transmembrane region" description="Helical" evidence="2">
    <location>
        <begin position="207"/>
        <end position="231"/>
    </location>
</feature>
<keyword evidence="2" id="KW-1133">Transmembrane helix</keyword>
<dbReference type="EMBL" id="FWFG01000016">
    <property type="protein sequence ID" value="SLM88495.1"/>
    <property type="molecule type" value="Genomic_DNA"/>
</dbReference>
<proteinExistence type="predicted"/>
<feature type="transmembrane region" description="Helical" evidence="2">
    <location>
        <begin position="331"/>
        <end position="350"/>
    </location>
</feature>
<feature type="transmembrane region" description="Helical" evidence="2">
    <location>
        <begin position="680"/>
        <end position="702"/>
    </location>
</feature>
<accession>A0A1X6WTT6</accession>
<sequence>MTALLTAVLTILPVALVHHYYFIDDTAGGAYGQWYELGQRLRAGEWPMLSTEAWMAGNHIAEGQWGLYNPVVWVIALLTTVVPHAAYVATAVKLFFLMLGALGTYFLARTYGARPALAVLAGISVPVAGWTFYLDATAWVTNLEVWAYFPWVMWGVRRYVHHRRGLVPALVAGLLLVTVGYVQGTIMLVLMFIALGVEALVQRRWAGVGRLFLVGLPMGLMAVAVYLPGLLTSGVTVRVQKAGNTGFMTLTLNGLAVAAAPSGRPDLSGFWGRYPGVPYTYIAWFLPLALLVSARRLRALLPRITGPLVFGGIVLLWAAGPSELGPLRFPIRSTPWVALMAIVLVVVILSRAVDRTRLRARIGLLILATLAGFWLSYAAIVDTWKDQVWWGISCAIALVAVTLLWGGPRRNLRRAGAGALIAVTVGFSAVQTLQYAPVAAAFGTHGFPGRLSDYSGVLDDARGEAIVVGRPQDMPGGLDWSDTLWGSTWYLSDTPVANAYSPTGYKAFNDDLCMDPYYGTTCDDLVARLFTPDEATGAVLVDLMSIDTVQILADTDPETPDPESRKVPEGWHTASADEHQVTWVRDGETAEVGGPTWSTPGMSVEVLEQDQNGVRMKVDGVPAEGGRIVLSRLDWPGYRVSGGELADPTRGYLLTVDVPPGSDGTTVDVDFRPPGWELEVAAFIASVLLTSVLTVLTLVGAVRRRRRPARSFEVDGERASRSFPAVGSTRADRAETRADADPDQDAAAEDQNEKP</sequence>
<evidence type="ECO:0000313" key="3">
    <source>
        <dbReference type="EMBL" id="SLM88495.1"/>
    </source>
</evidence>
<dbReference type="AlphaFoldDB" id="A0A1X6WTT6"/>
<feature type="transmembrane region" description="Helical" evidence="2">
    <location>
        <begin position="139"/>
        <end position="157"/>
    </location>
</feature>
<feature type="transmembrane region" description="Helical" evidence="2">
    <location>
        <begin position="169"/>
        <end position="195"/>
    </location>
</feature>
<feature type="compositionally biased region" description="Basic and acidic residues" evidence="1">
    <location>
        <begin position="710"/>
        <end position="720"/>
    </location>
</feature>
<evidence type="ECO:0000313" key="4">
    <source>
        <dbReference type="Proteomes" id="UP000195981"/>
    </source>
</evidence>
<dbReference type="InterPro" id="IPR018580">
    <property type="entry name" value="Uncharacterised_YfhO"/>
</dbReference>